<keyword evidence="4" id="KW-1185">Reference proteome</keyword>
<dbReference type="KEGG" id="cyp:PCC8801_1271"/>
<evidence type="ECO:0000256" key="2">
    <source>
        <dbReference type="SAM" id="SignalP"/>
    </source>
</evidence>
<feature type="chain" id="PRO_5002856226" evidence="2">
    <location>
        <begin position="29"/>
        <end position="102"/>
    </location>
</feature>
<keyword evidence="2" id="KW-0732">Signal</keyword>
<feature type="signal peptide" evidence="2">
    <location>
        <begin position="1"/>
        <end position="28"/>
    </location>
</feature>
<proteinExistence type="predicted"/>
<sequence>MSVLIRLSFTFCTLCLIFLLVSCPIAYAKSGTTWKDVGAKFLELEKARSQAIEAISKKPEAPTLNLDTSVPASEEESNLEAYRSSELNQKPNKSMKRTDEKS</sequence>
<accession>B7K3J4</accession>
<dbReference type="AlphaFoldDB" id="B7K3J4"/>
<evidence type="ECO:0000256" key="1">
    <source>
        <dbReference type="SAM" id="MobiDB-lite"/>
    </source>
</evidence>
<feature type="region of interest" description="Disordered" evidence="1">
    <location>
        <begin position="60"/>
        <end position="102"/>
    </location>
</feature>
<evidence type="ECO:0000313" key="4">
    <source>
        <dbReference type="Proteomes" id="UP000008204"/>
    </source>
</evidence>
<reference evidence="4" key="1">
    <citation type="journal article" date="2011" name="MBio">
        <title>Novel metabolic attributes of the genus Cyanothece, comprising a group of unicellular nitrogen-fixing Cyanobacteria.</title>
        <authorList>
            <person name="Bandyopadhyay A."/>
            <person name="Elvitigala T."/>
            <person name="Welsh E."/>
            <person name="Stockel J."/>
            <person name="Liberton M."/>
            <person name="Min H."/>
            <person name="Sherman L.A."/>
            <person name="Pakrasi H.B."/>
        </authorList>
    </citation>
    <scope>NUCLEOTIDE SEQUENCE [LARGE SCALE GENOMIC DNA]</scope>
    <source>
        <strain evidence="4">PCC 8801</strain>
    </source>
</reference>
<dbReference type="RefSeq" id="WP_012594610.1">
    <property type="nucleotide sequence ID" value="NC_011726.1"/>
</dbReference>
<name>B7K3J4_RIPO1</name>
<dbReference type="Proteomes" id="UP000008204">
    <property type="component" value="Chromosome"/>
</dbReference>
<evidence type="ECO:0000313" key="3">
    <source>
        <dbReference type="EMBL" id="ACK65336.1"/>
    </source>
</evidence>
<dbReference type="HOGENOM" id="CLU_2272731_0_0_3"/>
<protein>
    <submittedName>
        <fullName evidence="3">Uncharacterized protein</fullName>
    </submittedName>
</protein>
<organism evidence="3 4">
    <name type="scientific">Rippkaea orientalis (strain PCC 8801 / RF-1)</name>
    <name type="common">Cyanothece sp. (strain PCC 8801)</name>
    <dbReference type="NCBI Taxonomy" id="41431"/>
    <lineage>
        <taxon>Bacteria</taxon>
        <taxon>Bacillati</taxon>
        <taxon>Cyanobacteriota</taxon>
        <taxon>Cyanophyceae</taxon>
        <taxon>Oscillatoriophycideae</taxon>
        <taxon>Chroococcales</taxon>
        <taxon>Aphanothecaceae</taxon>
        <taxon>Rippkaea</taxon>
        <taxon>Rippkaea orientalis</taxon>
    </lineage>
</organism>
<dbReference type="PROSITE" id="PS51257">
    <property type="entry name" value="PROKAR_LIPOPROTEIN"/>
    <property type="match status" value="1"/>
</dbReference>
<gene>
    <name evidence="3" type="ordered locus">PCC8801_1271</name>
</gene>
<dbReference type="EMBL" id="CP001287">
    <property type="protein sequence ID" value="ACK65336.1"/>
    <property type="molecule type" value="Genomic_DNA"/>
</dbReference>